<evidence type="ECO:0000313" key="2">
    <source>
        <dbReference type="Proteomes" id="UP000256329"/>
    </source>
</evidence>
<dbReference type="Proteomes" id="UP000256329">
    <property type="component" value="Unassembled WGS sequence"/>
</dbReference>
<organism evidence="1 2">
    <name type="scientific">Ammonifex thiophilus</name>
    <dbReference type="NCBI Taxonomy" id="444093"/>
    <lineage>
        <taxon>Bacteria</taxon>
        <taxon>Bacillati</taxon>
        <taxon>Bacillota</taxon>
        <taxon>Clostridia</taxon>
        <taxon>Thermoanaerobacterales</taxon>
        <taxon>Thermoanaerobacteraceae</taxon>
        <taxon>Ammonifex</taxon>
    </lineage>
</organism>
<protein>
    <submittedName>
        <fullName evidence="1">Uncharacterized protein</fullName>
    </submittedName>
</protein>
<name>A0A3D8P5E8_9THEO</name>
<proteinExistence type="predicted"/>
<reference evidence="1 2" key="1">
    <citation type="submission" date="2018-08" db="EMBL/GenBank/DDBJ databases">
        <title>Form III RuBisCO-mediated autotrophy in Thermodesulfobium bacteria.</title>
        <authorList>
            <person name="Toshchakov S.V."/>
            <person name="Kublanov I.V."/>
            <person name="Frolov E."/>
            <person name="Bonch-Osmolovskaya E.A."/>
            <person name="Tourova T.P."/>
            <person name="Chernych N.A."/>
            <person name="Lebedinsky A.V."/>
        </authorList>
    </citation>
    <scope>NUCLEOTIDE SEQUENCE [LARGE SCALE GENOMIC DNA]</scope>
    <source>
        <strain evidence="1 2">SR</strain>
    </source>
</reference>
<sequence>MILIETNALVYTIDALAPRHEPSRRFVEAARGAPGIFSGGREKFFPPRWEPFRPLRCLTRVDEGGAGGARLARKVLGRGGEERL</sequence>
<dbReference type="AlphaFoldDB" id="A0A3D8P5E8"/>
<evidence type="ECO:0000313" key="1">
    <source>
        <dbReference type="EMBL" id="RDV84544.1"/>
    </source>
</evidence>
<keyword evidence="2" id="KW-1185">Reference proteome</keyword>
<dbReference type="EMBL" id="QSLN01000001">
    <property type="protein sequence ID" value="RDV84544.1"/>
    <property type="molecule type" value="Genomic_DNA"/>
</dbReference>
<accession>A0A3D8P5E8</accession>
<gene>
    <name evidence="1" type="ORF">DXX99_00355</name>
</gene>
<comment type="caution">
    <text evidence="1">The sequence shown here is derived from an EMBL/GenBank/DDBJ whole genome shotgun (WGS) entry which is preliminary data.</text>
</comment>